<evidence type="ECO:0000313" key="1">
    <source>
        <dbReference type="EMBL" id="TGN62210.1"/>
    </source>
</evidence>
<organism evidence="1 2">
    <name type="scientific">Paracoccus liaowanqingii</name>
    <dbReference type="NCBI Taxonomy" id="2560053"/>
    <lineage>
        <taxon>Bacteria</taxon>
        <taxon>Pseudomonadati</taxon>
        <taxon>Pseudomonadota</taxon>
        <taxon>Alphaproteobacteria</taxon>
        <taxon>Rhodobacterales</taxon>
        <taxon>Paracoccaceae</taxon>
        <taxon>Paracoccus</taxon>
    </lineage>
</organism>
<protein>
    <submittedName>
        <fullName evidence="1">Uncharacterized protein</fullName>
    </submittedName>
</protein>
<keyword evidence="2" id="KW-1185">Reference proteome</keyword>
<dbReference type="RefSeq" id="WP_135817077.1">
    <property type="nucleotide sequence ID" value="NZ_SRPG01000052.1"/>
</dbReference>
<sequence length="93" mass="9732">MAVPTTDVLVLPADRDQTSSISIAANGEPLKLACHISPGLTGNARVSVPVVTRSPAFKGTAPGILAIRSTRWPKAAFSRPATKVPDLEAFQPK</sequence>
<dbReference type="EMBL" id="SRPG01000052">
    <property type="protein sequence ID" value="TGN62210.1"/>
    <property type="molecule type" value="Genomic_DNA"/>
</dbReference>
<reference evidence="1 2" key="1">
    <citation type="submission" date="2019-03" db="EMBL/GenBank/DDBJ databases">
        <authorList>
            <person name="Li J."/>
        </authorList>
    </citation>
    <scope>NUCLEOTIDE SEQUENCE [LARGE SCALE GENOMIC DNA]</scope>
    <source>
        <strain evidence="1 2">3058</strain>
    </source>
</reference>
<proteinExistence type="predicted"/>
<name>A0A4Z1BM41_9RHOB</name>
<accession>A0A4Z1BM41</accession>
<dbReference type="Proteomes" id="UP000297972">
    <property type="component" value="Unassembled WGS sequence"/>
</dbReference>
<comment type="caution">
    <text evidence="1">The sequence shown here is derived from an EMBL/GenBank/DDBJ whole genome shotgun (WGS) entry which is preliminary data.</text>
</comment>
<dbReference type="AlphaFoldDB" id="A0A4Z1BM41"/>
<evidence type="ECO:0000313" key="2">
    <source>
        <dbReference type="Proteomes" id="UP000297972"/>
    </source>
</evidence>
<gene>
    <name evidence="1" type="ORF">E4L95_07480</name>
</gene>